<dbReference type="Gene3D" id="3.60.21.70">
    <property type="entry name" value="PhoD-like phosphatase"/>
    <property type="match status" value="1"/>
</dbReference>
<evidence type="ECO:0000259" key="2">
    <source>
        <dbReference type="Pfam" id="PF09423"/>
    </source>
</evidence>
<sequence length="289" mass="29992">MQSGDVSPTTAIIQASVSQAGCRSPPFLALTSNVTVRVCTVAPGASGGGGGGGGGGCGGGGGGGSRCTAGTVLHTTVVARAYVGVDPRVYPGAYIAKVFLDGLTPATDYAYEFVAESGVTSPTGTFRTLPPPEEEGEVAFLHISCANENPYPVAGVLGNLTAPGSDYAFVLQNGDSVYADRFWLRGKNYTEVDRCCAAPTPSLDYYRSLYADQRDAVYTSAGFPDMQRQIPIFTSIDDHHVNDNYAGNGGDPRTIQEVFPPGRGTPSPSSTWSPPLDASLLPLRLPSAL</sequence>
<dbReference type="PANTHER" id="PTHR43606:SF2">
    <property type="entry name" value="ALKALINE PHOSPHATASE FAMILY PROTEIN (AFU_ORTHOLOGUE AFUA_5G03860)"/>
    <property type="match status" value="1"/>
</dbReference>
<dbReference type="OrthoDB" id="29024at2759"/>
<dbReference type="Proteomes" id="UP000218209">
    <property type="component" value="Unassembled WGS sequence"/>
</dbReference>
<dbReference type="InterPro" id="IPR018946">
    <property type="entry name" value="PhoD-like_MPP"/>
</dbReference>
<feature type="region of interest" description="Disordered" evidence="1">
    <location>
        <begin position="243"/>
        <end position="275"/>
    </location>
</feature>
<feature type="compositionally biased region" description="Low complexity" evidence="1">
    <location>
        <begin position="260"/>
        <end position="275"/>
    </location>
</feature>
<feature type="domain" description="PhoD-like phosphatase metallophosphatase" evidence="2">
    <location>
        <begin position="140"/>
        <end position="248"/>
    </location>
</feature>
<reference evidence="3 4" key="1">
    <citation type="submission" date="2017-03" db="EMBL/GenBank/DDBJ databases">
        <title>WGS assembly of Porphyra umbilicalis.</title>
        <authorList>
            <person name="Brawley S.H."/>
            <person name="Blouin N.A."/>
            <person name="Ficko-Blean E."/>
            <person name="Wheeler G.L."/>
            <person name="Lohr M."/>
            <person name="Goodson H.V."/>
            <person name="Jenkins J.W."/>
            <person name="Blaby-Haas C.E."/>
            <person name="Helliwell K.E."/>
            <person name="Chan C."/>
            <person name="Marriage T."/>
            <person name="Bhattacharya D."/>
            <person name="Klein A.S."/>
            <person name="Badis Y."/>
            <person name="Brodie J."/>
            <person name="Cao Y."/>
            <person name="Collen J."/>
            <person name="Dittami S.M."/>
            <person name="Gachon C.M."/>
            <person name="Green B.R."/>
            <person name="Karpowicz S."/>
            <person name="Kim J.W."/>
            <person name="Kudahl U."/>
            <person name="Lin S."/>
            <person name="Michel G."/>
            <person name="Mittag M."/>
            <person name="Olson B.J."/>
            <person name="Pangilinan J."/>
            <person name="Peng Y."/>
            <person name="Qiu H."/>
            <person name="Shu S."/>
            <person name="Singer J.T."/>
            <person name="Smith A.G."/>
            <person name="Sprecher B.N."/>
            <person name="Wagner V."/>
            <person name="Wang W."/>
            <person name="Wang Z.-Y."/>
            <person name="Yan J."/>
            <person name="Yarish C."/>
            <person name="Zoeuner-Riek S."/>
            <person name="Zhuang Y."/>
            <person name="Zou Y."/>
            <person name="Lindquist E.A."/>
            <person name="Grimwood J."/>
            <person name="Barry K."/>
            <person name="Rokhsar D.S."/>
            <person name="Schmutz J."/>
            <person name="Stiller J.W."/>
            <person name="Grossman A.R."/>
            <person name="Prochnik S.E."/>
        </authorList>
    </citation>
    <scope>NUCLEOTIDE SEQUENCE [LARGE SCALE GENOMIC DNA]</scope>
    <source>
        <strain evidence="3">4086291</strain>
    </source>
</reference>
<dbReference type="Pfam" id="PF09423">
    <property type="entry name" value="PhoD"/>
    <property type="match status" value="1"/>
</dbReference>
<dbReference type="EMBL" id="KV918972">
    <property type="protein sequence ID" value="OSX73916.1"/>
    <property type="molecule type" value="Genomic_DNA"/>
</dbReference>
<evidence type="ECO:0000313" key="3">
    <source>
        <dbReference type="EMBL" id="OSX73916.1"/>
    </source>
</evidence>
<dbReference type="SUPFAM" id="SSF49363">
    <property type="entry name" value="Purple acid phosphatase, N-terminal domain"/>
    <property type="match status" value="1"/>
</dbReference>
<dbReference type="InterPro" id="IPR038607">
    <property type="entry name" value="PhoD-like_sf"/>
</dbReference>
<dbReference type="Gene3D" id="2.60.40.380">
    <property type="entry name" value="Purple acid phosphatase-like, N-terminal"/>
    <property type="match status" value="1"/>
</dbReference>
<dbReference type="InterPro" id="IPR008963">
    <property type="entry name" value="Purple_acid_Pase-like_N"/>
</dbReference>
<gene>
    <name evidence="3" type="ORF">BU14_0319s0004</name>
</gene>
<name>A0A1X6NZG6_PORUM</name>
<protein>
    <recommendedName>
        <fullName evidence="2">PhoD-like phosphatase metallophosphatase domain-containing protein</fullName>
    </recommendedName>
</protein>
<dbReference type="PANTHER" id="PTHR43606">
    <property type="entry name" value="PHOSPHATASE, PUTATIVE (AFU_ORTHOLOGUE AFUA_6G08710)-RELATED"/>
    <property type="match status" value="1"/>
</dbReference>
<evidence type="ECO:0000313" key="4">
    <source>
        <dbReference type="Proteomes" id="UP000218209"/>
    </source>
</evidence>
<dbReference type="AlphaFoldDB" id="A0A1X6NZG6"/>
<keyword evidence="4" id="KW-1185">Reference proteome</keyword>
<dbReference type="InterPro" id="IPR052900">
    <property type="entry name" value="Phospholipid_Metab_Enz"/>
</dbReference>
<evidence type="ECO:0000256" key="1">
    <source>
        <dbReference type="SAM" id="MobiDB-lite"/>
    </source>
</evidence>
<dbReference type="GO" id="GO:0003993">
    <property type="term" value="F:acid phosphatase activity"/>
    <property type="evidence" value="ECO:0007669"/>
    <property type="project" value="InterPro"/>
</dbReference>
<proteinExistence type="predicted"/>
<dbReference type="GO" id="GO:0046872">
    <property type="term" value="F:metal ion binding"/>
    <property type="evidence" value="ECO:0007669"/>
    <property type="project" value="InterPro"/>
</dbReference>
<accession>A0A1X6NZG6</accession>
<organism evidence="3 4">
    <name type="scientific">Porphyra umbilicalis</name>
    <name type="common">Purple laver</name>
    <name type="synonym">Red alga</name>
    <dbReference type="NCBI Taxonomy" id="2786"/>
    <lineage>
        <taxon>Eukaryota</taxon>
        <taxon>Rhodophyta</taxon>
        <taxon>Bangiophyceae</taxon>
        <taxon>Bangiales</taxon>
        <taxon>Bangiaceae</taxon>
        <taxon>Porphyra</taxon>
    </lineage>
</organism>